<dbReference type="InterPro" id="IPR004360">
    <property type="entry name" value="Glyas_Fos-R_dOase_dom"/>
</dbReference>
<proteinExistence type="predicted"/>
<dbReference type="Gene3D" id="3.10.180.10">
    <property type="entry name" value="2,3-Dihydroxybiphenyl 1,2-Dioxygenase, domain 1"/>
    <property type="match status" value="1"/>
</dbReference>
<dbReference type="SUPFAM" id="SSF54593">
    <property type="entry name" value="Glyoxalase/Bleomycin resistance protein/Dihydroxybiphenyl dioxygenase"/>
    <property type="match status" value="1"/>
</dbReference>
<dbReference type="Proteomes" id="UP000297741">
    <property type="component" value="Unassembled WGS sequence"/>
</dbReference>
<evidence type="ECO:0000256" key="1">
    <source>
        <dbReference type="ARBA" id="ARBA00022723"/>
    </source>
</evidence>
<protein>
    <submittedName>
        <fullName evidence="3">Glyoxalase</fullName>
    </submittedName>
</protein>
<organism evidence="3 4">
    <name type="scientific">Pseudotabrizicola sediminis</name>
    <dbReference type="NCBI Taxonomy" id="2486418"/>
    <lineage>
        <taxon>Bacteria</taxon>
        <taxon>Pseudomonadati</taxon>
        <taxon>Pseudomonadota</taxon>
        <taxon>Alphaproteobacteria</taxon>
        <taxon>Rhodobacterales</taxon>
        <taxon>Paracoccaceae</taxon>
        <taxon>Pseudotabrizicola</taxon>
    </lineage>
</organism>
<dbReference type="Pfam" id="PF00903">
    <property type="entry name" value="Glyoxalase"/>
    <property type="match status" value="1"/>
</dbReference>
<dbReference type="PROSITE" id="PS51819">
    <property type="entry name" value="VOC"/>
    <property type="match status" value="1"/>
</dbReference>
<evidence type="ECO:0000313" key="4">
    <source>
        <dbReference type="Proteomes" id="UP000297741"/>
    </source>
</evidence>
<dbReference type="PROSITE" id="PS00934">
    <property type="entry name" value="GLYOXALASE_I_1"/>
    <property type="match status" value="1"/>
</dbReference>
<dbReference type="PANTHER" id="PTHR43279">
    <property type="entry name" value="CATECHOL-2,3-DIOXYGENASE"/>
    <property type="match status" value="1"/>
</dbReference>
<dbReference type="InterPro" id="IPR037523">
    <property type="entry name" value="VOC_core"/>
</dbReference>
<dbReference type="InterPro" id="IPR018146">
    <property type="entry name" value="Glyoxalase_1_CS"/>
</dbReference>
<comment type="caution">
    <text evidence="3">The sequence shown here is derived from an EMBL/GenBank/DDBJ whole genome shotgun (WGS) entry which is preliminary data.</text>
</comment>
<reference evidence="3 4" key="1">
    <citation type="submission" date="2018-11" db="EMBL/GenBank/DDBJ databases">
        <title>Tabrizicola sp. isolated from sediment of alpine lake.</title>
        <authorList>
            <person name="Liu Z."/>
        </authorList>
    </citation>
    <scope>NUCLEOTIDE SEQUENCE [LARGE SCALE GENOMIC DNA]</scope>
    <source>
        <strain evidence="3 4">DRYC-M-16</strain>
    </source>
</reference>
<dbReference type="PANTHER" id="PTHR43279:SF1">
    <property type="entry name" value="CATECHOL-2,3-DIOXYGENASE"/>
    <property type="match status" value="1"/>
</dbReference>
<keyword evidence="4" id="KW-1185">Reference proteome</keyword>
<keyword evidence="1" id="KW-0479">Metal-binding</keyword>
<evidence type="ECO:0000313" key="3">
    <source>
        <dbReference type="EMBL" id="TGD41627.1"/>
    </source>
</evidence>
<gene>
    <name evidence="3" type="ORF">EEB11_17895</name>
</gene>
<dbReference type="InterPro" id="IPR029068">
    <property type="entry name" value="Glyas_Bleomycin-R_OHBP_Dase"/>
</dbReference>
<name>A0ABY2KKF5_9RHOB</name>
<sequence length="164" mass="17790">MTDTFVAPIGTCVGHVHLRVADLDRAIAFYRDVLGFTLNVRWENAAFLGAGGYHHHIGLNTWESEGATPPPPGHTGLFHAAFLYPDRKALVAVLKRVGAAGIPFDGAAHHGVSTAVYLRDPDGNGVELYLDMPEEQWPRDAEGGLVVSNQRFSVDDYIAETNVP</sequence>
<evidence type="ECO:0000259" key="2">
    <source>
        <dbReference type="PROSITE" id="PS51819"/>
    </source>
</evidence>
<dbReference type="RefSeq" id="WP_135433722.1">
    <property type="nucleotide sequence ID" value="NZ_RPEM01000018.1"/>
</dbReference>
<feature type="domain" description="VOC" evidence="2">
    <location>
        <begin position="12"/>
        <end position="131"/>
    </location>
</feature>
<dbReference type="EMBL" id="RPEM01000018">
    <property type="protein sequence ID" value="TGD41627.1"/>
    <property type="molecule type" value="Genomic_DNA"/>
</dbReference>
<accession>A0ABY2KKF5</accession>